<sequence length="95" mass="10944">MSRRKAAAARAQRLSRPQGPVRPSEELVEKRDGRWWVRSLTGSSSTKAYTCPGCFHPIRPATPHVVAWPELKSLLSDDAIDERRHWHTACWRRKV</sequence>
<proteinExistence type="predicted"/>
<feature type="region of interest" description="Disordered" evidence="1">
    <location>
        <begin position="1"/>
        <end position="26"/>
    </location>
</feature>
<gene>
    <name evidence="2" type="ORF">EHW97_08295</name>
</gene>
<dbReference type="EMBL" id="RQJX01000009">
    <property type="protein sequence ID" value="RQN08019.1"/>
    <property type="molecule type" value="Genomic_DNA"/>
</dbReference>
<evidence type="ECO:0000313" key="2">
    <source>
        <dbReference type="EMBL" id="RQN08019.1"/>
    </source>
</evidence>
<accession>A0A3N6WKN2</accession>
<name>A0A3N6WKN2_9ACTN</name>
<evidence type="ECO:0000313" key="3">
    <source>
        <dbReference type="Proteomes" id="UP000275225"/>
    </source>
</evidence>
<dbReference type="RefSeq" id="WP_124236705.1">
    <property type="nucleotide sequence ID" value="NZ_JBHUFI010000016.1"/>
</dbReference>
<evidence type="ECO:0000256" key="1">
    <source>
        <dbReference type="SAM" id="MobiDB-lite"/>
    </source>
</evidence>
<organism evidence="2 3">
    <name type="scientific">Aeromicrobium camelliae</name>
    <dbReference type="NCBI Taxonomy" id="1538144"/>
    <lineage>
        <taxon>Bacteria</taxon>
        <taxon>Bacillati</taxon>
        <taxon>Actinomycetota</taxon>
        <taxon>Actinomycetes</taxon>
        <taxon>Propionibacteriales</taxon>
        <taxon>Nocardioidaceae</taxon>
        <taxon>Aeromicrobium</taxon>
    </lineage>
</organism>
<protein>
    <recommendedName>
        <fullName evidence="4">ATP/GTP-binding protein</fullName>
    </recommendedName>
</protein>
<evidence type="ECO:0008006" key="4">
    <source>
        <dbReference type="Google" id="ProtNLM"/>
    </source>
</evidence>
<dbReference type="OrthoDB" id="3381577at2"/>
<keyword evidence="3" id="KW-1185">Reference proteome</keyword>
<comment type="caution">
    <text evidence="2">The sequence shown here is derived from an EMBL/GenBank/DDBJ whole genome shotgun (WGS) entry which is preliminary data.</text>
</comment>
<dbReference type="AlphaFoldDB" id="A0A3N6WKN2"/>
<dbReference type="Proteomes" id="UP000275225">
    <property type="component" value="Unassembled WGS sequence"/>
</dbReference>
<reference evidence="2 3" key="1">
    <citation type="submission" date="2018-11" db="EMBL/GenBank/DDBJ databases">
        <authorList>
            <person name="Li F."/>
        </authorList>
    </citation>
    <scope>NUCLEOTIDE SEQUENCE [LARGE SCALE GENOMIC DNA]</scope>
    <source>
        <strain evidence="2 3">YS17T</strain>
    </source>
</reference>